<dbReference type="EMBL" id="AP009389">
    <property type="protein sequence ID" value="BAF59827.1"/>
    <property type="molecule type" value="Genomic_DNA"/>
</dbReference>
<keyword evidence="4" id="KW-1185">Reference proteome</keyword>
<organism evidence="3 4">
    <name type="scientific">Pelotomaculum thermopropionicum (strain DSM 13744 / JCM 10971 / SI)</name>
    <dbReference type="NCBI Taxonomy" id="370438"/>
    <lineage>
        <taxon>Bacteria</taxon>
        <taxon>Bacillati</taxon>
        <taxon>Bacillota</taxon>
        <taxon>Clostridia</taxon>
        <taxon>Eubacteriales</taxon>
        <taxon>Desulfotomaculaceae</taxon>
        <taxon>Pelotomaculum</taxon>
    </lineage>
</organism>
<keyword evidence="1" id="KW-0472">Membrane</keyword>
<evidence type="ECO:0000313" key="4">
    <source>
        <dbReference type="Proteomes" id="UP000006556"/>
    </source>
</evidence>
<dbReference type="STRING" id="370438.PTH_1646"/>
<reference evidence="4" key="1">
    <citation type="journal article" date="2008" name="Genome Res.">
        <title>The genome of Pelotomaculum thermopropionicum reveals niche-associated evolution in anaerobic microbiota.</title>
        <authorList>
            <person name="Kosaka T."/>
            <person name="Kato S."/>
            <person name="Shimoyama T."/>
            <person name="Ishii S."/>
            <person name="Abe T."/>
            <person name="Watanabe K."/>
        </authorList>
    </citation>
    <scope>NUCLEOTIDE SEQUENCE [LARGE SCALE GENOMIC DNA]</scope>
    <source>
        <strain evidence="4">DSM 13744 / JCM 10971 / SI</strain>
    </source>
</reference>
<keyword evidence="1" id="KW-0812">Transmembrane</keyword>
<dbReference type="InterPro" id="IPR018911">
    <property type="entry name" value="Gmad2_Ig-like_dom"/>
</dbReference>
<keyword evidence="1" id="KW-1133">Transmembrane helix</keyword>
<feature type="transmembrane region" description="Helical" evidence="1">
    <location>
        <begin position="12"/>
        <end position="33"/>
    </location>
</feature>
<feature type="domain" description="GerMN" evidence="2">
    <location>
        <begin position="87"/>
        <end position="175"/>
    </location>
</feature>
<dbReference type="HOGENOM" id="CLU_962173_0_0_9"/>
<evidence type="ECO:0000259" key="2">
    <source>
        <dbReference type="SMART" id="SM00909"/>
    </source>
</evidence>
<dbReference type="Pfam" id="PF10646">
    <property type="entry name" value="Germane"/>
    <property type="match status" value="1"/>
</dbReference>
<accession>A5D1Q9</accession>
<dbReference type="Pfam" id="PF10648">
    <property type="entry name" value="Gmad2"/>
    <property type="match status" value="1"/>
</dbReference>
<protein>
    <submittedName>
        <fullName evidence="3">Hypothetical membrane protein</fullName>
    </submittedName>
</protein>
<evidence type="ECO:0000256" key="1">
    <source>
        <dbReference type="SAM" id="Phobius"/>
    </source>
</evidence>
<dbReference type="PROSITE" id="PS51257">
    <property type="entry name" value="PROKAR_LIPOPROTEIN"/>
    <property type="match status" value="1"/>
</dbReference>
<name>A5D1Q9_PELTS</name>
<proteinExistence type="predicted"/>
<evidence type="ECO:0000313" key="3">
    <source>
        <dbReference type="EMBL" id="BAF59827.1"/>
    </source>
</evidence>
<dbReference type="AlphaFoldDB" id="A5D1Q9"/>
<dbReference type="KEGG" id="pth:PTH_1646"/>
<gene>
    <name evidence="3" type="ordered locus">PTH_1646</name>
</gene>
<dbReference type="eggNOG" id="COG5401">
    <property type="taxonomic scope" value="Bacteria"/>
</dbReference>
<sequence>MTYCRRDKRGMIAGALAALLSIMLLLTACNFLSRQAPEAGTAENYPPGEETVRPQFSNLAVYYVKMTGSDAYLVREVHQVPFTREVAKAALEELINTAPSTPGAVRVLPPATKIRGISIKDGLATVDFSRDVLRANTGASGEALGIQSIVNTLTEFPEVQKVSFLVEGRLDQEAMDWWGHVGLYGQPFSRDVSKVYEPSIWVTSPVPGQKVTSPIEVRGSARVFEATVNARLLDGSGRELARGTAAAAQGAPLRGDFILSLPFHAVPPGSGNLEVYWISPRDGSELDKIIVPVSW</sequence>
<dbReference type="InterPro" id="IPR019606">
    <property type="entry name" value="GerMN"/>
</dbReference>
<dbReference type="Proteomes" id="UP000006556">
    <property type="component" value="Chromosome"/>
</dbReference>
<dbReference type="SMART" id="SM00909">
    <property type="entry name" value="Germane"/>
    <property type="match status" value="1"/>
</dbReference>